<dbReference type="EC" id="4.2.1.113" evidence="6 7"/>
<feature type="active site" description="Proton acceptor" evidence="7">
    <location>
        <position position="259"/>
    </location>
</feature>
<dbReference type="InterPro" id="IPR013342">
    <property type="entry name" value="Mandelate_racemase_C"/>
</dbReference>
<dbReference type="AlphaFoldDB" id="A0A917AXH2"/>
<dbReference type="EMBL" id="BMFK01000002">
    <property type="protein sequence ID" value="GGE78071.1"/>
    <property type="molecule type" value="Genomic_DNA"/>
</dbReference>
<dbReference type="InterPro" id="IPR047585">
    <property type="entry name" value="MenC"/>
</dbReference>
<dbReference type="SUPFAM" id="SSF54826">
    <property type="entry name" value="Enolase N-terminal domain-like"/>
    <property type="match status" value="1"/>
</dbReference>
<evidence type="ECO:0000256" key="2">
    <source>
        <dbReference type="ARBA" id="ARBA00022428"/>
    </source>
</evidence>
<dbReference type="PANTHER" id="PTHR48073">
    <property type="entry name" value="O-SUCCINYLBENZOATE SYNTHASE-RELATED"/>
    <property type="match status" value="1"/>
</dbReference>
<gene>
    <name evidence="7 9" type="primary">menC</name>
    <name evidence="9" type="ORF">GCM10007140_29640</name>
</gene>
<dbReference type="InterPro" id="IPR036849">
    <property type="entry name" value="Enolase-like_C_sf"/>
</dbReference>
<evidence type="ECO:0000256" key="4">
    <source>
        <dbReference type="ARBA" id="ARBA00022842"/>
    </source>
</evidence>
<dbReference type="GO" id="GO:0000287">
    <property type="term" value="F:magnesium ion binding"/>
    <property type="evidence" value="ECO:0007669"/>
    <property type="project" value="UniProtKB-UniRule"/>
</dbReference>
<dbReference type="GO" id="GO:0016854">
    <property type="term" value="F:racemase and epimerase activity"/>
    <property type="evidence" value="ECO:0007669"/>
    <property type="project" value="UniProtKB-ARBA"/>
</dbReference>
<dbReference type="InterPro" id="IPR013341">
    <property type="entry name" value="Mandelate_racemase_N_dom"/>
</dbReference>
<proteinExistence type="inferred from homology"/>
<dbReference type="PROSITE" id="PS00908">
    <property type="entry name" value="MR_MLE_1"/>
    <property type="match status" value="1"/>
</dbReference>
<dbReference type="PANTHER" id="PTHR48073:SF5">
    <property type="entry name" value="O-SUCCINYLBENZOATE SYNTHASE"/>
    <property type="match status" value="1"/>
</dbReference>
<dbReference type="Proteomes" id="UP000605259">
    <property type="component" value="Unassembled WGS sequence"/>
</dbReference>
<comment type="cofactor">
    <cofactor evidence="1 7">
        <name>a divalent metal cation</name>
        <dbReference type="ChEBI" id="CHEBI:60240"/>
    </cofactor>
</comment>
<reference evidence="9" key="2">
    <citation type="submission" date="2020-09" db="EMBL/GenBank/DDBJ databases">
        <authorList>
            <person name="Sun Q."/>
            <person name="Zhou Y."/>
        </authorList>
    </citation>
    <scope>NUCLEOTIDE SEQUENCE</scope>
    <source>
        <strain evidence="9">CGMCC 1.12698</strain>
    </source>
</reference>
<dbReference type="InterPro" id="IPR029017">
    <property type="entry name" value="Enolase-like_N"/>
</dbReference>
<feature type="domain" description="Mandelate racemase/muconate lactonizing enzyme C-terminal" evidence="8">
    <location>
        <begin position="139"/>
        <end position="231"/>
    </location>
</feature>
<evidence type="ECO:0000256" key="6">
    <source>
        <dbReference type="ARBA" id="ARBA00029491"/>
    </source>
</evidence>
<comment type="function">
    <text evidence="7">Converts 2-succinyl-6-hydroxy-2,4-cyclohexadiene-1-carboxylate (SHCHC) to 2-succinylbenzoate (OSB).</text>
</comment>
<dbReference type="RefSeq" id="WP_188389242.1">
    <property type="nucleotide sequence ID" value="NZ_BMFK01000002.1"/>
</dbReference>
<keyword evidence="4 7" id="KW-0460">Magnesium</keyword>
<evidence type="ECO:0000256" key="5">
    <source>
        <dbReference type="ARBA" id="ARBA00023239"/>
    </source>
</evidence>
<evidence type="ECO:0000256" key="3">
    <source>
        <dbReference type="ARBA" id="ARBA00022723"/>
    </source>
</evidence>
<feature type="binding site" evidence="7">
    <location>
        <position position="235"/>
    </location>
    <ligand>
        <name>Mg(2+)</name>
        <dbReference type="ChEBI" id="CHEBI:18420"/>
    </ligand>
</feature>
<comment type="pathway">
    <text evidence="7">Quinol/quinone metabolism; 1,4-dihydroxy-2-naphthoate biosynthesis; 1,4-dihydroxy-2-naphthoate from chorismate: step 4/7.</text>
</comment>
<name>A0A917AXH2_9BACI</name>
<dbReference type="SFLD" id="SFLDS00001">
    <property type="entry name" value="Enolase"/>
    <property type="match status" value="1"/>
</dbReference>
<dbReference type="Gene3D" id="3.20.20.120">
    <property type="entry name" value="Enolase-like C-terminal domain"/>
    <property type="match status" value="1"/>
</dbReference>
<sequence>MKITLHTIEMPLKVPFQTSYGTYYKRESIIVEIEDKDGAIGWGECVAFSEPWYTEETIKTSYHMLKDFFIPHILQHHITAPSELNRILASYKRNNMAKASLENALWDLNAKRQNNSLAALFGGVRKEIQVGVVVGLGETKEMLDQIHAYVEEGYNRVKVKISPDRDYTLLKEIRNEFPILPLMVDANSAYTIHDIDQLKRLDEFNLLMIEQPFGDNDFLDHRVLQEVMETPICLDESIHSLEDVKVAVALNSCQIINIKSGRVGGFQESIRIHDYCKEHNIPVWCGGMIETGIGRAGNIALSSLPNFVIPGDVSASARHWEEDIIYPEITLRNGKIDVPTSSGIGFEVNRNQLEKVTVYKEIIK</sequence>
<reference evidence="9" key="1">
    <citation type="journal article" date="2014" name="Int. J. Syst. Evol. Microbiol.">
        <title>Complete genome sequence of Corynebacterium casei LMG S-19264T (=DSM 44701T), isolated from a smear-ripened cheese.</title>
        <authorList>
            <consortium name="US DOE Joint Genome Institute (JGI-PGF)"/>
            <person name="Walter F."/>
            <person name="Albersmeier A."/>
            <person name="Kalinowski J."/>
            <person name="Ruckert C."/>
        </authorList>
    </citation>
    <scope>NUCLEOTIDE SEQUENCE</scope>
    <source>
        <strain evidence="9">CGMCC 1.12698</strain>
    </source>
</reference>
<dbReference type="GO" id="GO:0043748">
    <property type="term" value="F:O-succinylbenzoate synthase activity"/>
    <property type="evidence" value="ECO:0007669"/>
    <property type="project" value="UniProtKB-EC"/>
</dbReference>
<protein>
    <recommendedName>
        <fullName evidence="6 7">o-succinylbenzoate synthase</fullName>
        <shortName evidence="7">OSB synthase</shortName>
        <shortName evidence="7">OSBS</shortName>
        <ecNumber evidence="6 7">4.2.1.113</ecNumber>
    </recommendedName>
    <alternativeName>
        <fullName evidence="7">4-(2'-carboxyphenyl)-4-oxybutyric acid synthase</fullName>
    </alternativeName>
    <alternativeName>
        <fullName evidence="7">o-succinylbenzoic acid synthase</fullName>
    </alternativeName>
</protein>
<feature type="binding site" evidence="7">
    <location>
        <position position="210"/>
    </location>
    <ligand>
        <name>Mg(2+)</name>
        <dbReference type="ChEBI" id="CHEBI:18420"/>
    </ligand>
</feature>
<dbReference type="SMART" id="SM00922">
    <property type="entry name" value="MR_MLE"/>
    <property type="match status" value="1"/>
</dbReference>
<keyword evidence="3 7" id="KW-0479">Metal-binding</keyword>
<keyword evidence="5 7" id="KW-0456">Lyase</keyword>
<dbReference type="SUPFAM" id="SSF51604">
    <property type="entry name" value="Enolase C-terminal domain-like"/>
    <property type="match status" value="1"/>
</dbReference>
<dbReference type="SFLD" id="SFLDG00180">
    <property type="entry name" value="muconate_cycloisomerase"/>
    <property type="match status" value="1"/>
</dbReference>
<dbReference type="CDD" id="cd03317">
    <property type="entry name" value="NAAAR"/>
    <property type="match status" value="1"/>
</dbReference>
<keyword evidence="10" id="KW-1185">Reference proteome</keyword>
<dbReference type="GO" id="GO:0009063">
    <property type="term" value="P:amino acid catabolic process"/>
    <property type="evidence" value="ECO:0007669"/>
    <property type="project" value="InterPro"/>
</dbReference>
<dbReference type="Pfam" id="PF02746">
    <property type="entry name" value="MR_MLE_N"/>
    <property type="match status" value="1"/>
</dbReference>
<dbReference type="InterPro" id="IPR029065">
    <property type="entry name" value="Enolase_C-like"/>
</dbReference>
<dbReference type="GO" id="GO:0009234">
    <property type="term" value="P:menaquinone biosynthetic process"/>
    <property type="evidence" value="ECO:0007669"/>
    <property type="project" value="UniProtKB-UniRule"/>
</dbReference>
<comment type="pathway">
    <text evidence="7">Quinol/quinone metabolism; menaquinone biosynthesis.</text>
</comment>
<feature type="binding site" evidence="7">
    <location>
        <position position="185"/>
    </location>
    <ligand>
        <name>Mg(2+)</name>
        <dbReference type="ChEBI" id="CHEBI:18420"/>
    </ligand>
</feature>
<comment type="caution">
    <text evidence="9">The sequence shown here is derived from an EMBL/GenBank/DDBJ whole genome shotgun (WGS) entry which is preliminary data.</text>
</comment>
<feature type="active site" description="Proton donor" evidence="7">
    <location>
        <position position="160"/>
    </location>
</feature>
<evidence type="ECO:0000313" key="10">
    <source>
        <dbReference type="Proteomes" id="UP000605259"/>
    </source>
</evidence>
<comment type="catalytic activity">
    <reaction evidence="7">
        <text>(1R,6R)-6-hydroxy-2-succinyl-cyclohexa-2,4-diene-1-carboxylate = 2-succinylbenzoate + H2O</text>
        <dbReference type="Rhea" id="RHEA:10196"/>
        <dbReference type="ChEBI" id="CHEBI:15377"/>
        <dbReference type="ChEBI" id="CHEBI:18325"/>
        <dbReference type="ChEBI" id="CHEBI:58689"/>
        <dbReference type="EC" id="4.2.1.113"/>
    </reaction>
</comment>
<accession>A0A917AXH2</accession>
<organism evidence="9 10">
    <name type="scientific">Priestia taiwanensis</name>
    <dbReference type="NCBI Taxonomy" id="1347902"/>
    <lineage>
        <taxon>Bacteria</taxon>
        <taxon>Bacillati</taxon>
        <taxon>Bacillota</taxon>
        <taxon>Bacilli</taxon>
        <taxon>Bacillales</taxon>
        <taxon>Bacillaceae</taxon>
        <taxon>Priestia</taxon>
    </lineage>
</organism>
<comment type="similarity">
    <text evidence="7">Belongs to the mandelate racemase/muconate lactonizing enzyme family. MenC type 2 subfamily.</text>
</comment>
<dbReference type="NCBIfam" id="TIGR01928">
    <property type="entry name" value="menC_lowGC_arch"/>
    <property type="match status" value="1"/>
</dbReference>
<dbReference type="HAMAP" id="MF_01933">
    <property type="entry name" value="MenC_2"/>
    <property type="match status" value="1"/>
</dbReference>
<evidence type="ECO:0000256" key="7">
    <source>
        <dbReference type="HAMAP-Rule" id="MF_01933"/>
    </source>
</evidence>
<dbReference type="InterPro" id="IPR018110">
    <property type="entry name" value="Mandel_Rmase/mucon_lact_enz_CS"/>
</dbReference>
<dbReference type="SFLD" id="SFLDF00009">
    <property type="entry name" value="o-succinylbenzoate_synthase"/>
    <property type="match status" value="1"/>
</dbReference>
<dbReference type="Gene3D" id="3.30.390.10">
    <property type="entry name" value="Enolase-like, N-terminal domain"/>
    <property type="match status" value="1"/>
</dbReference>
<keyword evidence="2 7" id="KW-0474">Menaquinone biosynthesis</keyword>
<evidence type="ECO:0000259" key="8">
    <source>
        <dbReference type="SMART" id="SM00922"/>
    </source>
</evidence>
<evidence type="ECO:0000256" key="1">
    <source>
        <dbReference type="ARBA" id="ARBA00001968"/>
    </source>
</evidence>
<dbReference type="InterPro" id="IPR010197">
    <property type="entry name" value="OSBS/NAAAR"/>
</dbReference>
<evidence type="ECO:0000313" key="9">
    <source>
        <dbReference type="EMBL" id="GGE78071.1"/>
    </source>
</evidence>
<dbReference type="Pfam" id="PF13378">
    <property type="entry name" value="MR_MLE_C"/>
    <property type="match status" value="1"/>
</dbReference>